<comment type="catalytic activity">
    <reaction evidence="10">
        <text>precorrin-2 + NAD(+) = sirohydrochlorin + NADH + 2 H(+)</text>
        <dbReference type="Rhea" id="RHEA:15613"/>
        <dbReference type="ChEBI" id="CHEBI:15378"/>
        <dbReference type="ChEBI" id="CHEBI:57540"/>
        <dbReference type="ChEBI" id="CHEBI:57945"/>
        <dbReference type="ChEBI" id="CHEBI:58351"/>
        <dbReference type="ChEBI" id="CHEBI:58827"/>
        <dbReference type="EC" id="1.3.1.76"/>
    </reaction>
</comment>
<dbReference type="InterPro" id="IPR035996">
    <property type="entry name" value="4pyrrol_Methylase_sf"/>
</dbReference>
<evidence type="ECO:0000256" key="2">
    <source>
        <dbReference type="ARBA" id="ARBA00005879"/>
    </source>
</evidence>
<dbReference type="EMBL" id="CP058214">
    <property type="protein sequence ID" value="QPC45014.1"/>
    <property type="molecule type" value="Genomic_DNA"/>
</dbReference>
<keyword evidence="15" id="KW-1185">Reference proteome</keyword>
<feature type="domain" description="Tetrapyrrole methylase" evidence="12">
    <location>
        <begin position="219"/>
        <end position="311"/>
    </location>
</feature>
<evidence type="ECO:0000256" key="5">
    <source>
        <dbReference type="ARBA" id="ARBA00022691"/>
    </source>
</evidence>
<comment type="similarity">
    <text evidence="2">Belongs to the precorrin methyltransferase family.</text>
</comment>
<feature type="compositionally biased region" description="Low complexity" evidence="11">
    <location>
        <begin position="320"/>
        <end position="344"/>
    </location>
</feature>
<keyword evidence="4" id="KW-0808">Transferase</keyword>
<dbReference type="InterPro" id="IPR006367">
    <property type="entry name" value="Sirohaem_synthase_N"/>
</dbReference>
<keyword evidence="8" id="KW-0627">Porphyrin biosynthesis</keyword>
<evidence type="ECO:0000256" key="10">
    <source>
        <dbReference type="ARBA" id="ARBA00047561"/>
    </source>
</evidence>
<dbReference type="InterPro" id="IPR028161">
    <property type="entry name" value="Met8-like"/>
</dbReference>
<dbReference type="InterPro" id="IPR014777">
    <property type="entry name" value="4pyrrole_Mease_sub1"/>
</dbReference>
<dbReference type="KEGG" id="kmn:HW532_21335"/>
<reference evidence="14 15" key="1">
    <citation type="submission" date="2020-06" db="EMBL/GenBank/DDBJ databases">
        <title>Genome sequence of 2 isolates from Red Sea Mangroves.</title>
        <authorList>
            <person name="Sefrji F."/>
            <person name="Michoud G."/>
            <person name="Merlino G."/>
            <person name="Daffonchio D."/>
        </authorList>
    </citation>
    <scope>NUCLEOTIDE SEQUENCE [LARGE SCALE GENOMIC DNA]</scope>
    <source>
        <strain evidence="14 15">R1DC25</strain>
    </source>
</reference>
<dbReference type="NCBIfam" id="TIGR01470">
    <property type="entry name" value="cysG_Nterm"/>
    <property type="match status" value="1"/>
</dbReference>
<evidence type="ECO:0000256" key="9">
    <source>
        <dbReference type="ARBA" id="ARBA00025705"/>
    </source>
</evidence>
<dbReference type="Gene3D" id="1.10.8.210">
    <property type="entry name" value="Sirohaem synthase, dimerisation domain"/>
    <property type="match status" value="1"/>
</dbReference>
<evidence type="ECO:0000256" key="8">
    <source>
        <dbReference type="ARBA" id="ARBA00023244"/>
    </source>
</evidence>
<dbReference type="GO" id="GO:0008168">
    <property type="term" value="F:methyltransferase activity"/>
    <property type="evidence" value="ECO:0007669"/>
    <property type="project" value="UniProtKB-KW"/>
</dbReference>
<dbReference type="InterPro" id="IPR003043">
    <property type="entry name" value="Uropor_MeTrfase_CS"/>
</dbReference>
<keyword evidence="5" id="KW-0949">S-adenosyl-L-methionine</keyword>
<proteinExistence type="inferred from homology"/>
<dbReference type="UniPathway" id="UPA00262">
    <property type="reaction ID" value="UER00222"/>
</dbReference>
<dbReference type="GO" id="GO:0043115">
    <property type="term" value="F:precorrin-2 dehydrogenase activity"/>
    <property type="evidence" value="ECO:0007669"/>
    <property type="project" value="UniProtKB-EC"/>
</dbReference>
<name>A0A7S8HE03_9HYPH</name>
<evidence type="ECO:0000259" key="12">
    <source>
        <dbReference type="Pfam" id="PF00590"/>
    </source>
</evidence>
<keyword evidence="6" id="KW-0560">Oxidoreductase</keyword>
<dbReference type="Gene3D" id="3.40.1010.10">
    <property type="entry name" value="Cobalt-precorrin-4 Transmethylase, Domain 1"/>
    <property type="match status" value="1"/>
</dbReference>
<evidence type="ECO:0000256" key="11">
    <source>
        <dbReference type="SAM" id="MobiDB-lite"/>
    </source>
</evidence>
<accession>A0A7S8HE03</accession>
<dbReference type="AlphaFoldDB" id="A0A7S8HE03"/>
<dbReference type="GO" id="GO:0032259">
    <property type="term" value="P:methylation"/>
    <property type="evidence" value="ECO:0007669"/>
    <property type="project" value="UniProtKB-KW"/>
</dbReference>
<dbReference type="InterPro" id="IPR037115">
    <property type="entry name" value="Sirohaem_synt_dimer_dom_sf"/>
</dbReference>
<evidence type="ECO:0000256" key="4">
    <source>
        <dbReference type="ARBA" id="ARBA00022679"/>
    </source>
</evidence>
<evidence type="ECO:0000259" key="13">
    <source>
        <dbReference type="Pfam" id="PF10414"/>
    </source>
</evidence>
<dbReference type="InterPro" id="IPR019478">
    <property type="entry name" value="Sirohaem_synthase_dimer_dom"/>
</dbReference>
<evidence type="ECO:0000256" key="7">
    <source>
        <dbReference type="ARBA" id="ARBA00023027"/>
    </source>
</evidence>
<evidence type="ECO:0000313" key="15">
    <source>
        <dbReference type="Proteomes" id="UP000593594"/>
    </source>
</evidence>
<evidence type="ECO:0000256" key="3">
    <source>
        <dbReference type="ARBA" id="ARBA00022603"/>
    </source>
</evidence>
<dbReference type="Proteomes" id="UP000593594">
    <property type="component" value="Chromosome"/>
</dbReference>
<organism evidence="14 15">
    <name type="scientific">Kaustia mangrovi</name>
    <dbReference type="NCBI Taxonomy" id="2593653"/>
    <lineage>
        <taxon>Bacteria</taxon>
        <taxon>Pseudomonadati</taxon>
        <taxon>Pseudomonadota</taxon>
        <taxon>Alphaproteobacteria</taxon>
        <taxon>Hyphomicrobiales</taxon>
        <taxon>Parvibaculaceae</taxon>
        <taxon>Kaustia</taxon>
    </lineage>
</organism>
<dbReference type="FunFam" id="3.40.1010.10:FF:000001">
    <property type="entry name" value="Siroheme synthase"/>
    <property type="match status" value="1"/>
</dbReference>
<dbReference type="InterPro" id="IPR036291">
    <property type="entry name" value="NAD(P)-bd_dom_sf"/>
</dbReference>
<dbReference type="SUPFAM" id="SSF75615">
    <property type="entry name" value="Siroheme synthase middle domains-like"/>
    <property type="match status" value="1"/>
</dbReference>
<dbReference type="PANTHER" id="PTHR35330:SF1">
    <property type="entry name" value="SIROHEME BIOSYNTHESIS PROTEIN MET8"/>
    <property type="match status" value="1"/>
</dbReference>
<sequence length="344" mass="37348">MRYFPLFLDFSGRSAIVAGGGEAAAQKVRLLLRTEATVTVFAPRLTPELADLAASARIRWQERHATPEDVALADVLFVAGEDGARAQALADAARAANVPTNVVDRPELCSALMPALIDRDPLVVAVGTEGAAPVLAQGLKSRIEAMLPPALGALATRGRALRDRVASTLPEGAPRRRFWRSFFFGRTRDSFLTRDHDAFERTLERDLDDAGREARFGRVALVGAGPGDPELLTLKAQRLLQEADIIVHDRLVSPGILDYARRDAERVLVGKRPGGPSHSQSEINRLLVREALAGKLVVRLKGATPISSGAAARSRRRWRPTASRSRWYRASPPRSAAQPPCASR</sequence>
<dbReference type="Pfam" id="PF13241">
    <property type="entry name" value="NAD_binding_7"/>
    <property type="match status" value="1"/>
</dbReference>
<dbReference type="PANTHER" id="PTHR35330">
    <property type="entry name" value="SIROHEME BIOSYNTHESIS PROTEIN MET8"/>
    <property type="match status" value="1"/>
</dbReference>
<dbReference type="Gene3D" id="3.30.160.110">
    <property type="entry name" value="Siroheme synthase, domain 2"/>
    <property type="match status" value="1"/>
</dbReference>
<evidence type="ECO:0008006" key="16">
    <source>
        <dbReference type="Google" id="ProtNLM"/>
    </source>
</evidence>
<protein>
    <recommendedName>
        <fullName evidence="16">Precorrin-2 dehydrogenase</fullName>
    </recommendedName>
</protein>
<dbReference type="Pfam" id="PF00590">
    <property type="entry name" value="TP_methylase"/>
    <property type="match status" value="1"/>
</dbReference>
<dbReference type="GO" id="GO:0004325">
    <property type="term" value="F:ferrochelatase activity"/>
    <property type="evidence" value="ECO:0007669"/>
    <property type="project" value="InterPro"/>
</dbReference>
<comment type="pathway">
    <text evidence="9">Porphyrin-containing compound metabolism; siroheme biosynthesis; precorrin-2 from uroporphyrinogen III: step 1/1.</text>
</comment>
<evidence type="ECO:0000256" key="6">
    <source>
        <dbReference type="ARBA" id="ARBA00023002"/>
    </source>
</evidence>
<keyword evidence="3" id="KW-0489">Methyltransferase</keyword>
<feature type="domain" description="Sirohaem synthase dimerisation" evidence="13">
    <location>
        <begin position="150"/>
        <end position="207"/>
    </location>
</feature>
<evidence type="ECO:0000256" key="1">
    <source>
        <dbReference type="ARBA" id="ARBA00005010"/>
    </source>
</evidence>
<dbReference type="Gene3D" id="3.40.50.720">
    <property type="entry name" value="NAD(P)-binding Rossmann-like Domain"/>
    <property type="match status" value="1"/>
</dbReference>
<comment type="pathway">
    <text evidence="1">Porphyrin-containing compound metabolism; siroheme biosynthesis; sirohydrochlorin from precorrin-2: step 1/1.</text>
</comment>
<dbReference type="Pfam" id="PF10414">
    <property type="entry name" value="CysG_dimeriser"/>
    <property type="match status" value="1"/>
</dbReference>
<keyword evidence="7" id="KW-0520">NAD</keyword>
<dbReference type="SUPFAM" id="SSF53790">
    <property type="entry name" value="Tetrapyrrole methylase"/>
    <property type="match status" value="1"/>
</dbReference>
<gene>
    <name evidence="14" type="ORF">HW532_21335</name>
</gene>
<dbReference type="PROSITE" id="PS00839">
    <property type="entry name" value="SUMT_1"/>
    <property type="match status" value="1"/>
</dbReference>
<evidence type="ECO:0000313" key="14">
    <source>
        <dbReference type="EMBL" id="QPC45014.1"/>
    </source>
</evidence>
<dbReference type="InterPro" id="IPR000878">
    <property type="entry name" value="4pyrrol_Mease"/>
</dbReference>
<dbReference type="SUPFAM" id="SSF51735">
    <property type="entry name" value="NAD(P)-binding Rossmann-fold domains"/>
    <property type="match status" value="1"/>
</dbReference>
<feature type="region of interest" description="Disordered" evidence="11">
    <location>
        <begin position="308"/>
        <end position="344"/>
    </location>
</feature>
<dbReference type="GO" id="GO:0019354">
    <property type="term" value="P:siroheme biosynthetic process"/>
    <property type="evidence" value="ECO:0007669"/>
    <property type="project" value="UniProtKB-UniPathway"/>
</dbReference>